<evidence type="ECO:0000256" key="2">
    <source>
        <dbReference type="ARBA" id="ARBA00022692"/>
    </source>
</evidence>
<keyword evidence="4" id="KW-0677">Repeat</keyword>
<dbReference type="RefSeq" id="XP_034231413.1">
    <property type="nucleotide sequence ID" value="XM_034375522.1"/>
</dbReference>
<dbReference type="FunFam" id="4.10.400.10:FF:000002">
    <property type="entry name" value="Low-density lipoprotein receptor-related protein 1"/>
    <property type="match status" value="1"/>
</dbReference>
<sequence>MPSYLLRTLLCLAWVWLRLQGSAATCASDQFECVLNGNCIPLNWVCDVSKDCADGSDEAACNEPAAGTPLGLPINGNAHLRLEVDMLAGYTFTSGYVVSVALCGGNTCCGHCISGLADKVPSSSYTFKTAGNNLPRSGTSQQTFSGVGEWLAKNISLEVEKHGRLLGLWPSGRPEMKRWIECFSNETHLLVQSTRMGSTNAWLPSGEPALLGPVLQPGERGVLRMAQVAGRTNLWSYLVVGLCGQQTCATVRIAAPYINATGTPMDYGTVFTTTNNPEDSWRTFIDSPSTFSTTLWSESAYDFVVALHPDGFLQVWQEADRDTVAEVPVPAEAGDAAPVLKVLSPTGNVAYTSQGVNLRHTLPPPQQSLKSHLTEARAAGLRSRRAA</sequence>
<comment type="subcellular location">
    <subcellularLocation>
        <location evidence="1">Membrane</location>
        <topology evidence="1">Single-pass membrane protein</topology>
    </subcellularLocation>
</comment>
<feature type="chain" id="PRO_5028440437" evidence="11">
    <location>
        <begin position="25"/>
        <end position="387"/>
    </location>
</feature>
<dbReference type="PROSITE" id="PS01209">
    <property type="entry name" value="LDLRA_1"/>
    <property type="match status" value="1"/>
</dbReference>
<dbReference type="SUPFAM" id="SSF57424">
    <property type="entry name" value="LDL receptor-like module"/>
    <property type="match status" value="1"/>
</dbReference>
<dbReference type="CDD" id="cd00112">
    <property type="entry name" value="LDLa"/>
    <property type="match status" value="1"/>
</dbReference>
<evidence type="ECO:0000256" key="3">
    <source>
        <dbReference type="ARBA" id="ARBA00022729"/>
    </source>
</evidence>
<keyword evidence="12" id="KW-1185">Reference proteome</keyword>
<keyword evidence="3 11" id="KW-0732">Signal</keyword>
<keyword evidence="8" id="KW-0325">Glycoprotein</keyword>
<dbReference type="InterPro" id="IPR023415">
    <property type="entry name" value="LDLR_class-A_CS"/>
</dbReference>
<evidence type="ECO:0000313" key="13">
    <source>
        <dbReference type="RefSeq" id="XP_034231413.1"/>
    </source>
</evidence>
<name>A0A6P8XWJ9_THRPL</name>
<evidence type="ECO:0000256" key="11">
    <source>
        <dbReference type="SAM" id="SignalP"/>
    </source>
</evidence>
<organism evidence="13">
    <name type="scientific">Thrips palmi</name>
    <name type="common">Melon thrips</name>
    <dbReference type="NCBI Taxonomy" id="161013"/>
    <lineage>
        <taxon>Eukaryota</taxon>
        <taxon>Metazoa</taxon>
        <taxon>Ecdysozoa</taxon>
        <taxon>Arthropoda</taxon>
        <taxon>Hexapoda</taxon>
        <taxon>Insecta</taxon>
        <taxon>Pterygota</taxon>
        <taxon>Neoptera</taxon>
        <taxon>Paraneoptera</taxon>
        <taxon>Thysanoptera</taxon>
        <taxon>Terebrantia</taxon>
        <taxon>Thripoidea</taxon>
        <taxon>Thripidae</taxon>
        <taxon>Thrips</taxon>
    </lineage>
</organism>
<keyword evidence="6" id="KW-0472">Membrane</keyword>
<dbReference type="Gene3D" id="4.10.400.10">
    <property type="entry name" value="Low-density Lipoprotein Receptor"/>
    <property type="match status" value="1"/>
</dbReference>
<reference evidence="13" key="1">
    <citation type="submission" date="2025-08" db="UniProtKB">
        <authorList>
            <consortium name="RefSeq"/>
        </authorList>
    </citation>
    <scope>IDENTIFICATION</scope>
    <source>
        <tissue evidence="13">Total insect</tissue>
    </source>
</reference>
<evidence type="ECO:0000313" key="12">
    <source>
        <dbReference type="Proteomes" id="UP000515158"/>
    </source>
</evidence>
<evidence type="ECO:0000256" key="7">
    <source>
        <dbReference type="ARBA" id="ARBA00023157"/>
    </source>
</evidence>
<dbReference type="AlphaFoldDB" id="A0A6P8XWJ9"/>
<keyword evidence="5" id="KW-1133">Transmembrane helix</keyword>
<dbReference type="InterPro" id="IPR002172">
    <property type="entry name" value="LDrepeatLR_classA_rpt"/>
</dbReference>
<accession>A0A6P8XWJ9</accession>
<dbReference type="KEGG" id="tpal:117639650"/>
<evidence type="ECO:0000256" key="8">
    <source>
        <dbReference type="ARBA" id="ARBA00023180"/>
    </source>
</evidence>
<dbReference type="GeneID" id="117639650"/>
<gene>
    <name evidence="13" type="primary">LOC117639650</name>
</gene>
<feature type="signal peptide" evidence="11">
    <location>
        <begin position="1"/>
        <end position="24"/>
    </location>
</feature>
<keyword evidence="7 9" id="KW-1015">Disulfide bond</keyword>
<feature type="disulfide bond" evidence="9">
    <location>
        <begin position="46"/>
        <end position="61"/>
    </location>
</feature>
<keyword evidence="2" id="KW-0812">Transmembrane</keyword>
<proteinExistence type="predicted"/>
<dbReference type="InParanoid" id="A0A6P8XWJ9"/>
<dbReference type="Pfam" id="PF00057">
    <property type="entry name" value="Ldl_recept_a"/>
    <property type="match status" value="1"/>
</dbReference>
<evidence type="ECO:0000256" key="9">
    <source>
        <dbReference type="PROSITE-ProRule" id="PRU00124"/>
    </source>
</evidence>
<dbReference type="OrthoDB" id="10020456at2759"/>
<feature type="region of interest" description="Disordered" evidence="10">
    <location>
        <begin position="361"/>
        <end position="387"/>
    </location>
</feature>
<dbReference type="SMART" id="SM00192">
    <property type="entry name" value="LDLa"/>
    <property type="match status" value="1"/>
</dbReference>
<comment type="caution">
    <text evidence="9">Lacks conserved residue(s) required for the propagation of feature annotation.</text>
</comment>
<evidence type="ECO:0000256" key="10">
    <source>
        <dbReference type="SAM" id="MobiDB-lite"/>
    </source>
</evidence>
<evidence type="ECO:0000256" key="4">
    <source>
        <dbReference type="ARBA" id="ARBA00022737"/>
    </source>
</evidence>
<evidence type="ECO:0000256" key="5">
    <source>
        <dbReference type="ARBA" id="ARBA00022989"/>
    </source>
</evidence>
<evidence type="ECO:0000256" key="1">
    <source>
        <dbReference type="ARBA" id="ARBA00004167"/>
    </source>
</evidence>
<dbReference type="InterPro" id="IPR036055">
    <property type="entry name" value="LDL_receptor-like_sf"/>
</dbReference>
<evidence type="ECO:0000256" key="6">
    <source>
        <dbReference type="ARBA" id="ARBA00023136"/>
    </source>
</evidence>
<dbReference type="PROSITE" id="PS50068">
    <property type="entry name" value="LDLRA_2"/>
    <property type="match status" value="1"/>
</dbReference>
<dbReference type="GO" id="GO:0016020">
    <property type="term" value="C:membrane"/>
    <property type="evidence" value="ECO:0007669"/>
    <property type="project" value="UniProtKB-SubCell"/>
</dbReference>
<protein>
    <submittedName>
        <fullName evidence="13">Uncharacterized protein LOC117639650</fullName>
    </submittedName>
</protein>
<dbReference type="Proteomes" id="UP000515158">
    <property type="component" value="Unplaced"/>
</dbReference>